<proteinExistence type="predicted"/>
<feature type="non-terminal residue" evidence="1">
    <location>
        <position position="1"/>
    </location>
</feature>
<gene>
    <name evidence="1" type="ORF">METZ01_LOCUS139437</name>
</gene>
<dbReference type="EMBL" id="UINC01020671">
    <property type="protein sequence ID" value="SVA86583.1"/>
    <property type="molecule type" value="Genomic_DNA"/>
</dbReference>
<reference evidence="1" key="1">
    <citation type="submission" date="2018-05" db="EMBL/GenBank/DDBJ databases">
        <authorList>
            <person name="Lanie J.A."/>
            <person name="Ng W.-L."/>
            <person name="Kazmierczak K.M."/>
            <person name="Andrzejewski T.M."/>
            <person name="Davidsen T.M."/>
            <person name="Wayne K.J."/>
            <person name="Tettelin H."/>
            <person name="Glass J.I."/>
            <person name="Rusch D."/>
            <person name="Podicherti R."/>
            <person name="Tsui H.-C.T."/>
            <person name="Winkler M.E."/>
        </authorList>
    </citation>
    <scope>NUCLEOTIDE SEQUENCE</scope>
</reference>
<protein>
    <submittedName>
        <fullName evidence="1">Uncharacterized protein</fullName>
    </submittedName>
</protein>
<organism evidence="1">
    <name type="scientific">marine metagenome</name>
    <dbReference type="NCBI Taxonomy" id="408172"/>
    <lineage>
        <taxon>unclassified sequences</taxon>
        <taxon>metagenomes</taxon>
        <taxon>ecological metagenomes</taxon>
    </lineage>
</organism>
<evidence type="ECO:0000313" key="1">
    <source>
        <dbReference type="EMBL" id="SVA86583.1"/>
    </source>
</evidence>
<accession>A0A381ZCV1</accession>
<sequence length="48" mass="5183">VKNTPVLPPLIGGHRLVLVQDRTHRCHCNSDAVKVTGKRVIGAADRSP</sequence>
<dbReference type="AlphaFoldDB" id="A0A381ZCV1"/>
<feature type="non-terminal residue" evidence="1">
    <location>
        <position position="48"/>
    </location>
</feature>
<name>A0A381ZCV1_9ZZZZ</name>